<keyword evidence="1" id="KW-0732">Signal</keyword>
<evidence type="ECO:0000256" key="1">
    <source>
        <dbReference type="SAM" id="SignalP"/>
    </source>
</evidence>
<dbReference type="AlphaFoldDB" id="A0A1I7YJ71"/>
<protein>
    <submittedName>
        <fullName evidence="3">DB domain-containing protein</fullName>
    </submittedName>
</protein>
<feature type="signal peptide" evidence="1">
    <location>
        <begin position="1"/>
        <end position="18"/>
    </location>
</feature>
<dbReference type="WBParaSite" id="L893_g16657.t1">
    <property type="protein sequence ID" value="L893_g16657.t1"/>
    <property type="gene ID" value="L893_g16657"/>
</dbReference>
<keyword evidence="2" id="KW-1185">Reference proteome</keyword>
<reference evidence="3" key="1">
    <citation type="submission" date="2016-11" db="UniProtKB">
        <authorList>
            <consortium name="WormBaseParasite"/>
        </authorList>
    </citation>
    <scope>IDENTIFICATION</scope>
</reference>
<accession>A0A1I7YJ71</accession>
<evidence type="ECO:0000313" key="2">
    <source>
        <dbReference type="Proteomes" id="UP000095287"/>
    </source>
</evidence>
<evidence type="ECO:0000313" key="3">
    <source>
        <dbReference type="WBParaSite" id="L893_g16657.t1"/>
    </source>
</evidence>
<feature type="chain" id="PRO_5009312305" evidence="1">
    <location>
        <begin position="19"/>
        <end position="127"/>
    </location>
</feature>
<dbReference type="Proteomes" id="UP000095287">
    <property type="component" value="Unplaced"/>
</dbReference>
<name>A0A1I7YJ71_9BILA</name>
<organism evidence="2 3">
    <name type="scientific">Steinernema glaseri</name>
    <dbReference type="NCBI Taxonomy" id="37863"/>
    <lineage>
        <taxon>Eukaryota</taxon>
        <taxon>Metazoa</taxon>
        <taxon>Ecdysozoa</taxon>
        <taxon>Nematoda</taxon>
        <taxon>Chromadorea</taxon>
        <taxon>Rhabditida</taxon>
        <taxon>Tylenchina</taxon>
        <taxon>Panagrolaimomorpha</taxon>
        <taxon>Strongyloidoidea</taxon>
        <taxon>Steinernematidae</taxon>
        <taxon>Steinernema</taxon>
    </lineage>
</organism>
<proteinExistence type="predicted"/>
<sequence length="127" mass="14043">MNFLFSVTIIFVATQVASNEDRCDQLIVADICKGQRTNALALKALCTRPGFKWGCFAEGPWTGASADLASMAWDMCCNGVQCKAADLFAEICCGEGEEDCNRNCYGNLDRIRGMTYTFTSEREDYCN</sequence>